<dbReference type="InterPro" id="IPR032675">
    <property type="entry name" value="LRR_dom_sf"/>
</dbReference>
<dbReference type="InterPro" id="IPR055414">
    <property type="entry name" value="LRR_R13L4/SHOC2-like"/>
</dbReference>
<protein>
    <submittedName>
        <fullName evidence="8">Disease resistance rpp8-like protein 3</fullName>
    </submittedName>
</protein>
<dbReference type="PANTHER" id="PTHR23155:SF955">
    <property type="entry name" value="AAA+ ATPASE DOMAIN-CONTAINING PROTEIN"/>
    <property type="match status" value="1"/>
</dbReference>
<evidence type="ECO:0000259" key="6">
    <source>
        <dbReference type="Pfam" id="PF23559"/>
    </source>
</evidence>
<dbReference type="Gene3D" id="3.40.50.300">
    <property type="entry name" value="P-loop containing nucleotide triphosphate hydrolases"/>
    <property type="match status" value="1"/>
</dbReference>
<dbReference type="Pfam" id="PF23598">
    <property type="entry name" value="LRR_14"/>
    <property type="match status" value="1"/>
</dbReference>
<keyword evidence="2" id="KW-0547">Nucleotide-binding</keyword>
<dbReference type="CDD" id="cd14798">
    <property type="entry name" value="RX-CC_like"/>
    <property type="match status" value="1"/>
</dbReference>
<feature type="domain" description="Disease resistance N-terminal" evidence="5">
    <location>
        <begin position="6"/>
        <end position="84"/>
    </location>
</feature>
<dbReference type="Gene3D" id="1.20.5.4130">
    <property type="match status" value="1"/>
</dbReference>
<dbReference type="Gene3D" id="1.10.8.430">
    <property type="entry name" value="Helical domain of apoptotic protease-activating factors"/>
    <property type="match status" value="1"/>
</dbReference>
<dbReference type="AlphaFoldDB" id="A0AAW0KT38"/>
<dbReference type="InterPro" id="IPR027417">
    <property type="entry name" value="P-loop_NTPase"/>
</dbReference>
<evidence type="ECO:0000313" key="8">
    <source>
        <dbReference type="EMBL" id="KAK7841176.1"/>
    </source>
</evidence>
<dbReference type="Proteomes" id="UP000237347">
    <property type="component" value="Unassembled WGS sequence"/>
</dbReference>
<keyword evidence="1" id="KW-0677">Repeat</keyword>
<evidence type="ECO:0000259" key="5">
    <source>
        <dbReference type="Pfam" id="PF18052"/>
    </source>
</evidence>
<dbReference type="Pfam" id="PF23559">
    <property type="entry name" value="WHD_DRP"/>
    <property type="match status" value="1"/>
</dbReference>
<accession>A0AAW0KT38</accession>
<keyword evidence="3" id="KW-0611">Plant defense</keyword>
<dbReference type="Pfam" id="PF18052">
    <property type="entry name" value="Rx_N"/>
    <property type="match status" value="1"/>
</dbReference>
<dbReference type="Gene3D" id="1.10.10.10">
    <property type="entry name" value="Winged helix-like DNA-binding domain superfamily/Winged helix DNA-binding domain"/>
    <property type="match status" value="1"/>
</dbReference>
<evidence type="ECO:0000313" key="9">
    <source>
        <dbReference type="Proteomes" id="UP000237347"/>
    </source>
</evidence>
<feature type="domain" description="Disease resistance protein winged helix" evidence="6">
    <location>
        <begin position="379"/>
        <end position="447"/>
    </location>
</feature>
<reference evidence="8 9" key="1">
    <citation type="journal article" date="2018" name="Sci. Data">
        <title>The draft genome sequence of cork oak.</title>
        <authorList>
            <person name="Ramos A.M."/>
            <person name="Usie A."/>
            <person name="Barbosa P."/>
            <person name="Barros P.M."/>
            <person name="Capote T."/>
            <person name="Chaves I."/>
            <person name="Simoes F."/>
            <person name="Abreu I."/>
            <person name="Carrasquinho I."/>
            <person name="Faro C."/>
            <person name="Guimaraes J.B."/>
            <person name="Mendonca D."/>
            <person name="Nobrega F."/>
            <person name="Rodrigues L."/>
            <person name="Saibo N.J.M."/>
            <person name="Varela M.C."/>
            <person name="Egas C."/>
            <person name="Matos J."/>
            <person name="Miguel C.M."/>
            <person name="Oliveira M.M."/>
            <person name="Ricardo C.P."/>
            <person name="Goncalves S."/>
        </authorList>
    </citation>
    <scope>NUCLEOTIDE SEQUENCE [LARGE SCALE GENOMIC DNA]</scope>
    <source>
        <strain evidence="9">cv. HL8</strain>
    </source>
</reference>
<dbReference type="InterPro" id="IPR041118">
    <property type="entry name" value="Rx_N"/>
</dbReference>
<evidence type="ECO:0000259" key="7">
    <source>
        <dbReference type="Pfam" id="PF23598"/>
    </source>
</evidence>
<dbReference type="GO" id="GO:0098542">
    <property type="term" value="P:defense response to other organism"/>
    <property type="evidence" value="ECO:0007669"/>
    <property type="project" value="TreeGrafter"/>
</dbReference>
<dbReference type="SUPFAM" id="SSF52058">
    <property type="entry name" value="L domain-like"/>
    <property type="match status" value="1"/>
</dbReference>
<feature type="domain" description="NB-ARC" evidence="4">
    <location>
        <begin position="205"/>
        <end position="289"/>
    </location>
</feature>
<dbReference type="InterPro" id="IPR058922">
    <property type="entry name" value="WHD_DRP"/>
</dbReference>
<dbReference type="InterPro" id="IPR038005">
    <property type="entry name" value="RX-like_CC"/>
</dbReference>
<dbReference type="FunFam" id="1.10.10.10:FF:000322">
    <property type="entry name" value="Probable disease resistance protein At1g63360"/>
    <property type="match status" value="1"/>
</dbReference>
<dbReference type="EMBL" id="PKMF04000246">
    <property type="protein sequence ID" value="KAK7841176.1"/>
    <property type="molecule type" value="Genomic_DNA"/>
</dbReference>
<dbReference type="InterPro" id="IPR042197">
    <property type="entry name" value="Apaf_helical"/>
</dbReference>
<evidence type="ECO:0000259" key="4">
    <source>
        <dbReference type="Pfam" id="PF00931"/>
    </source>
</evidence>
<dbReference type="Pfam" id="PF00931">
    <property type="entry name" value="NB-ARC"/>
    <property type="match status" value="1"/>
</dbReference>
<dbReference type="PRINTS" id="PR00364">
    <property type="entry name" value="DISEASERSIST"/>
</dbReference>
<dbReference type="PANTHER" id="PTHR23155">
    <property type="entry name" value="DISEASE RESISTANCE PROTEIN RP"/>
    <property type="match status" value="1"/>
</dbReference>
<dbReference type="SUPFAM" id="SSF52540">
    <property type="entry name" value="P-loop containing nucleoside triphosphate hydrolases"/>
    <property type="match status" value="1"/>
</dbReference>
<dbReference type="GO" id="GO:0043531">
    <property type="term" value="F:ADP binding"/>
    <property type="evidence" value="ECO:0007669"/>
    <property type="project" value="InterPro"/>
</dbReference>
<name>A0AAW0KT38_QUESU</name>
<dbReference type="Gene3D" id="3.80.10.10">
    <property type="entry name" value="Ribonuclease Inhibitor"/>
    <property type="match status" value="1"/>
</dbReference>
<gene>
    <name evidence="8" type="primary">RPP8L3_3</name>
    <name evidence="8" type="ORF">CFP56_015666</name>
</gene>
<comment type="caution">
    <text evidence="8">The sequence shown here is derived from an EMBL/GenBank/DDBJ whole genome shotgun (WGS) entry which is preliminary data.</text>
</comment>
<dbReference type="InterPro" id="IPR036388">
    <property type="entry name" value="WH-like_DNA-bd_sf"/>
</dbReference>
<sequence length="852" mass="99091">MDVEAVVSIVIRKLTDLLIQEPIIFNNAIDEIELVRISLRQMQSFLIEAEDKKEHDEGVKKWVDQFLAVVYEVEDAIETFVLRKMYATRMGYFFIPKNLKADSDLCKKIEGIKDKIKNLDKSKTEMDQGEPLRIRQLTLHRSRSSYQDEGLTLNQQNNDSRYSVDEETDFIGFKKDKGKLVTMLTGSGRESGDYQKLPLISGKSTKEELTQKIHMILKEKRYLVVLDDLQTPDVWKKLLDAFPDTKNGSRVMLTTSNYRVALRADTRGEPHQLNPLNDVDTWELFLKKVRLPDNFQFSESDMFKLKRKIKRRCKGLPLAITVLGGLLSTKEVSYEVWLKVIEHPSWQLDSKQVQFSNVLALSYNDLPFHLRPCFLYLRLFPKDYDIPVRRLLRLWLAEGFVKQTSGMTPEDTVEIYLEELVKRSMIQISKRRKDGSPKTCRMLGVLHNDSNFLSKAQEIGLFHIYQLPEMGTPKHRVRRFADYVDTKEYPLRIQHLRSYLSFYIQKNDMPATEIDSFLSQVIGQGFGLLRVLDLERVYKPKLPNNMGKLFLLLRYLGLRWTFLDSLPDSVGELPYLETLDVKHTYISSLPSSIWKMKHLRHLCLNEIRLDMHSQKHGSSLTHLQTLWGLFVDNKTPVKDGLYRLINLRKLGLTCHLDAFQELDEWIARLASLQSLKIRSKNQNGQPWKLNLKPLSSLENLTHLYLLGSLPELHDRYEFPPKLTVLTLSVSKLEKDPMPILAQLPSLSVLRLLADSYTGKEMECPPGGFSMLRILKLWMLKDLEIWKVGEEALPILRELEIRCCDKLQELPDKLLSLRNIKEIVLTNMPQKFVDNVQAIKLEKKLIFPKTLQF</sequence>
<proteinExistence type="predicted"/>
<dbReference type="InterPro" id="IPR002182">
    <property type="entry name" value="NB-ARC"/>
</dbReference>
<keyword evidence="9" id="KW-1185">Reference proteome</keyword>
<evidence type="ECO:0000256" key="2">
    <source>
        <dbReference type="ARBA" id="ARBA00022741"/>
    </source>
</evidence>
<evidence type="ECO:0000256" key="1">
    <source>
        <dbReference type="ARBA" id="ARBA00022737"/>
    </source>
</evidence>
<dbReference type="InterPro" id="IPR044974">
    <property type="entry name" value="Disease_R_plants"/>
</dbReference>
<evidence type="ECO:0000256" key="3">
    <source>
        <dbReference type="ARBA" id="ARBA00022821"/>
    </source>
</evidence>
<organism evidence="8 9">
    <name type="scientific">Quercus suber</name>
    <name type="common">Cork oak</name>
    <dbReference type="NCBI Taxonomy" id="58331"/>
    <lineage>
        <taxon>Eukaryota</taxon>
        <taxon>Viridiplantae</taxon>
        <taxon>Streptophyta</taxon>
        <taxon>Embryophyta</taxon>
        <taxon>Tracheophyta</taxon>
        <taxon>Spermatophyta</taxon>
        <taxon>Magnoliopsida</taxon>
        <taxon>eudicotyledons</taxon>
        <taxon>Gunneridae</taxon>
        <taxon>Pentapetalae</taxon>
        <taxon>rosids</taxon>
        <taxon>fabids</taxon>
        <taxon>Fagales</taxon>
        <taxon>Fagaceae</taxon>
        <taxon>Quercus</taxon>
    </lineage>
</organism>
<feature type="domain" description="Disease resistance R13L4/SHOC-2-like LRR" evidence="7">
    <location>
        <begin position="525"/>
        <end position="808"/>
    </location>
</feature>